<gene>
    <name evidence="1" type="ORF">FSARC_2657</name>
</gene>
<dbReference type="OrthoDB" id="10369704at2759"/>
<reference evidence="1" key="1">
    <citation type="journal article" date="2020" name="BMC Genomics">
        <title>Correction to: Identification and distribution of gene clusters required for synthesis of sphingolipid metabolism inhibitors in diverse species of the filamentous fungus Fusarium.</title>
        <authorList>
            <person name="Kim H.S."/>
            <person name="Lohmar J.M."/>
            <person name="Busman M."/>
            <person name="Brown D.W."/>
            <person name="Naumann T.A."/>
            <person name="Divon H.H."/>
            <person name="Lysoe E."/>
            <person name="Uhlig S."/>
            <person name="Proctor R.H."/>
        </authorList>
    </citation>
    <scope>NUCLEOTIDE SEQUENCE</scope>
    <source>
        <strain evidence="1">NRRL 20472</strain>
    </source>
</reference>
<proteinExistence type="predicted"/>
<dbReference type="AlphaFoldDB" id="A0A8H4XDL3"/>
<dbReference type="Proteomes" id="UP000622797">
    <property type="component" value="Unassembled WGS sequence"/>
</dbReference>
<evidence type="ECO:0000313" key="1">
    <source>
        <dbReference type="EMBL" id="KAF4970279.1"/>
    </source>
</evidence>
<protein>
    <submittedName>
        <fullName evidence="1">Uncharacterized protein</fullName>
    </submittedName>
</protein>
<accession>A0A8H4XDL3</accession>
<evidence type="ECO:0000313" key="2">
    <source>
        <dbReference type="Proteomes" id="UP000622797"/>
    </source>
</evidence>
<comment type="caution">
    <text evidence="1">The sequence shown here is derived from an EMBL/GenBank/DDBJ whole genome shotgun (WGS) entry which is preliminary data.</text>
</comment>
<organism evidence="1 2">
    <name type="scientific">Fusarium sarcochroum</name>
    <dbReference type="NCBI Taxonomy" id="1208366"/>
    <lineage>
        <taxon>Eukaryota</taxon>
        <taxon>Fungi</taxon>
        <taxon>Dikarya</taxon>
        <taxon>Ascomycota</taxon>
        <taxon>Pezizomycotina</taxon>
        <taxon>Sordariomycetes</taxon>
        <taxon>Hypocreomycetidae</taxon>
        <taxon>Hypocreales</taxon>
        <taxon>Nectriaceae</taxon>
        <taxon>Fusarium</taxon>
        <taxon>Fusarium lateritium species complex</taxon>
    </lineage>
</organism>
<sequence length="98" mass="11364">MNTTSTNNDTAESSDKLTFEHRFLEKLIYDSFKLETTLDKIYGADGWDLVPEHEHIVITVNSKTPVYLKEKLQIQGIIKLEEEVDLWVSLVHEAFPKK</sequence>
<keyword evidence="2" id="KW-1185">Reference proteome</keyword>
<reference evidence="1" key="2">
    <citation type="submission" date="2020-05" db="EMBL/GenBank/DDBJ databases">
        <authorList>
            <person name="Kim H.-S."/>
            <person name="Proctor R.H."/>
            <person name="Brown D.W."/>
        </authorList>
    </citation>
    <scope>NUCLEOTIDE SEQUENCE</scope>
    <source>
        <strain evidence="1">NRRL 20472</strain>
    </source>
</reference>
<dbReference type="EMBL" id="JABEXW010000129">
    <property type="protein sequence ID" value="KAF4970279.1"/>
    <property type="molecule type" value="Genomic_DNA"/>
</dbReference>
<name>A0A8H4XDL3_9HYPO</name>